<dbReference type="HOGENOM" id="CLU_106280_0_0_11"/>
<reference evidence="3 4" key="1">
    <citation type="journal article" date="2014" name="Appl. Environ. Microbiol.">
        <title>Insights into the Microbial Degradation of Rubber and Gutta-Percha by Analysis of the Complete Genome of Nocardia nova SH22a.</title>
        <authorList>
            <person name="Luo Q."/>
            <person name="Hiessl S."/>
            <person name="Poehlein A."/>
            <person name="Daniel R."/>
            <person name="Steinbuchel A."/>
        </authorList>
    </citation>
    <scope>NUCLEOTIDE SEQUENCE [LARGE SCALE GENOMIC DNA]</scope>
    <source>
        <strain evidence="3">SH22a</strain>
    </source>
</reference>
<feature type="transmembrane region" description="Helical" evidence="2">
    <location>
        <begin position="51"/>
        <end position="71"/>
    </location>
</feature>
<feature type="transmembrane region" description="Helical" evidence="2">
    <location>
        <begin position="26"/>
        <end position="44"/>
    </location>
</feature>
<dbReference type="eggNOG" id="ENOG5033WDH">
    <property type="taxonomic scope" value="Bacteria"/>
</dbReference>
<proteinExistence type="predicted"/>
<feature type="region of interest" description="Disordered" evidence="1">
    <location>
        <begin position="163"/>
        <end position="227"/>
    </location>
</feature>
<dbReference type="EMBL" id="CP006850">
    <property type="protein sequence ID" value="AHH21784.1"/>
    <property type="molecule type" value="Genomic_DNA"/>
</dbReference>
<dbReference type="STRING" id="1415166.NONO_c70230"/>
<dbReference type="Proteomes" id="UP000019150">
    <property type="component" value="Chromosome"/>
</dbReference>
<keyword evidence="2" id="KW-0812">Transmembrane</keyword>
<evidence type="ECO:0000313" key="4">
    <source>
        <dbReference type="Proteomes" id="UP000019150"/>
    </source>
</evidence>
<evidence type="ECO:0000256" key="2">
    <source>
        <dbReference type="SAM" id="Phobius"/>
    </source>
</evidence>
<organism evidence="3 4">
    <name type="scientific">Nocardia nova SH22a</name>
    <dbReference type="NCBI Taxonomy" id="1415166"/>
    <lineage>
        <taxon>Bacteria</taxon>
        <taxon>Bacillati</taxon>
        <taxon>Actinomycetota</taxon>
        <taxon>Actinomycetes</taxon>
        <taxon>Mycobacteriales</taxon>
        <taxon>Nocardiaceae</taxon>
        <taxon>Nocardia</taxon>
    </lineage>
</organism>
<evidence type="ECO:0000256" key="1">
    <source>
        <dbReference type="SAM" id="MobiDB-lite"/>
    </source>
</evidence>
<name>W5TRJ2_9NOCA</name>
<accession>W5TRJ2</accession>
<sequence>MNDAHPATEVRPDSVLFSEPGARWRSVAYGPLLCLIVLILELILGRGPVHWFGLAFCAALLAGFVTLQVVAGKRHVSVELTDTALREGTETLPLESIARVFPEHDEESWDEDPWESARALGELSGVPRRRTGIGLKLRDGGMVQAWARNHRDLRAALEAAIDGRSGTAPASEKSTAVEAPGDIASDNPARANDRIAHDSPSPDDVPGARIGETVTGTPDEDGKEGVA</sequence>
<feature type="compositionally biased region" description="Acidic residues" evidence="1">
    <location>
        <begin position="218"/>
        <end position="227"/>
    </location>
</feature>
<protein>
    <submittedName>
        <fullName evidence="3">Putative membrane protein</fullName>
    </submittedName>
</protein>
<keyword evidence="2" id="KW-0472">Membrane</keyword>
<evidence type="ECO:0000313" key="3">
    <source>
        <dbReference type="EMBL" id="AHH21784.1"/>
    </source>
</evidence>
<gene>
    <name evidence="3" type="ORF">NONO_c70230</name>
</gene>
<dbReference type="KEGG" id="nno:NONO_c70230"/>
<keyword evidence="4" id="KW-1185">Reference proteome</keyword>
<dbReference type="AlphaFoldDB" id="W5TRJ2"/>
<keyword evidence="2" id="KW-1133">Transmembrane helix</keyword>
<dbReference type="PATRIC" id="fig|1415166.3.peg.7209"/>